<evidence type="ECO:0000313" key="1">
    <source>
        <dbReference type="EMBL" id="KCZ89517.1"/>
    </source>
</evidence>
<dbReference type="RefSeq" id="WP_035618395.1">
    <property type="nucleotide sequence ID" value="NZ_ARYK01000008.1"/>
</dbReference>
<evidence type="ECO:0000313" key="2">
    <source>
        <dbReference type="Proteomes" id="UP000025171"/>
    </source>
</evidence>
<organism evidence="1 2">
    <name type="scientific">Hyphomonas johnsonii MHS-2</name>
    <dbReference type="NCBI Taxonomy" id="1280950"/>
    <lineage>
        <taxon>Bacteria</taxon>
        <taxon>Pseudomonadati</taxon>
        <taxon>Pseudomonadota</taxon>
        <taxon>Alphaproteobacteria</taxon>
        <taxon>Hyphomonadales</taxon>
        <taxon>Hyphomonadaceae</taxon>
        <taxon>Hyphomonas</taxon>
    </lineage>
</organism>
<accession>A0A059FFZ7</accession>
<gene>
    <name evidence="1" type="ORF">HJO_14907</name>
</gene>
<reference evidence="1 2" key="1">
    <citation type="journal article" date="2014" name="Antonie Van Leeuwenhoek">
        <title>Hyphomonas beringensis sp. nov. and Hyphomonas chukchiensis sp. nov., isolated from surface seawater of the Bering Sea and Chukchi Sea.</title>
        <authorList>
            <person name="Li C."/>
            <person name="Lai Q."/>
            <person name="Li G."/>
            <person name="Dong C."/>
            <person name="Wang J."/>
            <person name="Liao Y."/>
            <person name="Shao Z."/>
        </authorList>
    </citation>
    <scope>NUCLEOTIDE SEQUENCE [LARGE SCALE GENOMIC DNA]</scope>
    <source>
        <strain evidence="1 2">MHS-2</strain>
    </source>
</reference>
<dbReference type="AlphaFoldDB" id="A0A059FFZ7"/>
<dbReference type="Proteomes" id="UP000025171">
    <property type="component" value="Unassembled WGS sequence"/>
</dbReference>
<dbReference type="EMBL" id="ARYK01000008">
    <property type="protein sequence ID" value="KCZ89517.1"/>
    <property type="molecule type" value="Genomic_DNA"/>
</dbReference>
<name>A0A059FFZ7_9PROT</name>
<proteinExistence type="predicted"/>
<comment type="caution">
    <text evidence="1">The sequence shown here is derived from an EMBL/GenBank/DDBJ whole genome shotgun (WGS) entry which is preliminary data.</text>
</comment>
<keyword evidence="2" id="KW-1185">Reference proteome</keyword>
<sequence>MNIGAPSNWMSRLFIVLAILAIAWAPMRCVDACGYAFETHPPVAHSLETDTNELPDSQEHAFADKVCKSCGFQVMVVDSALEQCVETSIARRSVHTVNACSSPPGGVLRPPIA</sequence>
<protein>
    <submittedName>
        <fullName evidence="1">Uncharacterized protein</fullName>
    </submittedName>
</protein>